<proteinExistence type="inferred from homology"/>
<dbReference type="GO" id="GO:0004222">
    <property type="term" value="F:metalloendopeptidase activity"/>
    <property type="evidence" value="ECO:0007669"/>
    <property type="project" value="InterPro"/>
</dbReference>
<evidence type="ECO:0000259" key="11">
    <source>
        <dbReference type="Pfam" id="PF01432"/>
    </source>
</evidence>
<evidence type="ECO:0000256" key="1">
    <source>
        <dbReference type="ARBA" id="ARBA00004173"/>
    </source>
</evidence>
<dbReference type="Proteomes" id="UP000492821">
    <property type="component" value="Unassembled WGS sequence"/>
</dbReference>
<comment type="similarity">
    <text evidence="2 10">Belongs to the peptidase M3 family.</text>
</comment>
<evidence type="ECO:0000313" key="12">
    <source>
        <dbReference type="Proteomes" id="UP000492821"/>
    </source>
</evidence>
<evidence type="ECO:0000256" key="3">
    <source>
        <dbReference type="ARBA" id="ARBA00022670"/>
    </source>
</evidence>
<evidence type="ECO:0000256" key="4">
    <source>
        <dbReference type="ARBA" id="ARBA00022723"/>
    </source>
</evidence>
<evidence type="ECO:0000313" key="13">
    <source>
        <dbReference type="WBParaSite" id="Pan_g24034.t1"/>
    </source>
</evidence>
<dbReference type="InterPro" id="IPR024079">
    <property type="entry name" value="MetalloPept_cat_dom_sf"/>
</dbReference>
<keyword evidence="3 10" id="KW-0645">Protease</keyword>
<keyword evidence="5 10" id="KW-0378">Hydrolase</keyword>
<dbReference type="AlphaFoldDB" id="A0A7E4VSD8"/>
<comment type="subcellular location">
    <subcellularLocation>
        <location evidence="1">Mitochondrion</location>
    </subcellularLocation>
</comment>
<dbReference type="GO" id="GO:0006627">
    <property type="term" value="P:protein processing involved in protein targeting to mitochondrion"/>
    <property type="evidence" value="ECO:0007669"/>
    <property type="project" value="TreeGrafter"/>
</dbReference>
<feature type="domain" description="Peptidase M3A/M3B catalytic" evidence="11">
    <location>
        <begin position="219"/>
        <end position="664"/>
    </location>
</feature>
<dbReference type="InterPro" id="IPR033851">
    <property type="entry name" value="M3A_MIP"/>
</dbReference>
<dbReference type="GO" id="GO:0046872">
    <property type="term" value="F:metal ion binding"/>
    <property type="evidence" value="ECO:0007669"/>
    <property type="project" value="UniProtKB-UniRule"/>
</dbReference>
<evidence type="ECO:0000256" key="9">
    <source>
        <dbReference type="ARBA" id="ARBA00023128"/>
    </source>
</evidence>
<keyword evidence="6 10" id="KW-0862">Zinc</keyword>
<protein>
    <submittedName>
        <fullName evidence="13">Peptidase_M3 domain-containing protein</fullName>
    </submittedName>
</protein>
<keyword evidence="7" id="KW-0809">Transit peptide</keyword>
<dbReference type="GO" id="GO:0005739">
    <property type="term" value="C:mitochondrion"/>
    <property type="evidence" value="ECO:0007669"/>
    <property type="project" value="UniProtKB-SubCell"/>
</dbReference>
<keyword evidence="12" id="KW-1185">Reference proteome</keyword>
<evidence type="ECO:0000256" key="6">
    <source>
        <dbReference type="ARBA" id="ARBA00022833"/>
    </source>
</evidence>
<dbReference type="InterPro" id="IPR001567">
    <property type="entry name" value="Pept_M3A_M3B_dom"/>
</dbReference>
<name>A0A7E4VSD8_PANRE</name>
<reference evidence="13" key="2">
    <citation type="submission" date="2020-10" db="UniProtKB">
        <authorList>
            <consortium name="WormBaseParasite"/>
        </authorList>
    </citation>
    <scope>IDENTIFICATION</scope>
</reference>
<keyword evidence="9" id="KW-0496">Mitochondrion</keyword>
<dbReference type="PANTHER" id="PTHR11804">
    <property type="entry name" value="PROTEASE M3 THIMET OLIGOPEPTIDASE-RELATED"/>
    <property type="match status" value="1"/>
</dbReference>
<dbReference type="CDD" id="cd06457">
    <property type="entry name" value="M3A_MIP"/>
    <property type="match status" value="1"/>
</dbReference>
<keyword evidence="4 10" id="KW-0479">Metal-binding</keyword>
<organism evidence="12 13">
    <name type="scientific">Panagrellus redivivus</name>
    <name type="common">Microworm</name>
    <dbReference type="NCBI Taxonomy" id="6233"/>
    <lineage>
        <taxon>Eukaryota</taxon>
        <taxon>Metazoa</taxon>
        <taxon>Ecdysozoa</taxon>
        <taxon>Nematoda</taxon>
        <taxon>Chromadorea</taxon>
        <taxon>Rhabditida</taxon>
        <taxon>Tylenchina</taxon>
        <taxon>Panagrolaimomorpha</taxon>
        <taxon>Panagrolaimoidea</taxon>
        <taxon>Panagrolaimidae</taxon>
        <taxon>Panagrellus</taxon>
    </lineage>
</organism>
<dbReference type="InterPro" id="IPR024077">
    <property type="entry name" value="Neurolysin/TOP_dom2"/>
</dbReference>
<dbReference type="GO" id="GO:0006518">
    <property type="term" value="P:peptide metabolic process"/>
    <property type="evidence" value="ECO:0007669"/>
    <property type="project" value="TreeGrafter"/>
</dbReference>
<dbReference type="Pfam" id="PF01432">
    <property type="entry name" value="Peptidase_M3"/>
    <property type="match status" value="1"/>
</dbReference>
<dbReference type="SUPFAM" id="SSF55486">
    <property type="entry name" value="Metalloproteases ('zincins'), catalytic domain"/>
    <property type="match status" value="1"/>
</dbReference>
<reference evidence="12" key="1">
    <citation type="journal article" date="2013" name="Genetics">
        <title>The draft genome and transcriptome of Panagrellus redivivus are shaped by the harsh demands of a free-living lifestyle.</title>
        <authorList>
            <person name="Srinivasan J."/>
            <person name="Dillman A.R."/>
            <person name="Macchietto M.G."/>
            <person name="Heikkinen L."/>
            <person name="Lakso M."/>
            <person name="Fracchia K.M."/>
            <person name="Antoshechkin I."/>
            <person name="Mortazavi A."/>
            <person name="Wong G."/>
            <person name="Sternberg P.W."/>
        </authorList>
    </citation>
    <scope>NUCLEOTIDE SEQUENCE [LARGE SCALE GENOMIC DNA]</scope>
    <source>
        <strain evidence="12">MT8872</strain>
    </source>
</reference>
<evidence type="ECO:0000256" key="8">
    <source>
        <dbReference type="ARBA" id="ARBA00023049"/>
    </source>
</evidence>
<dbReference type="InterPro" id="IPR045090">
    <property type="entry name" value="Pept_M3A_M3B"/>
</dbReference>
<keyword evidence="8 10" id="KW-0482">Metalloprotease</keyword>
<dbReference type="Gene3D" id="3.40.390.10">
    <property type="entry name" value="Collagenase (Catalytic Domain)"/>
    <property type="match status" value="1"/>
</dbReference>
<accession>A0A7E4VSD8</accession>
<evidence type="ECO:0000256" key="2">
    <source>
        <dbReference type="ARBA" id="ARBA00006040"/>
    </source>
</evidence>
<dbReference type="WBParaSite" id="Pan_g24034.t1">
    <property type="protein sequence ID" value="Pan_g24034.t1"/>
    <property type="gene ID" value="Pan_g24034"/>
</dbReference>
<evidence type="ECO:0000256" key="7">
    <source>
        <dbReference type="ARBA" id="ARBA00022946"/>
    </source>
</evidence>
<dbReference type="PANTHER" id="PTHR11804:SF79">
    <property type="entry name" value="MITOCHONDRIAL INTERMEDIATE PEPTIDASE"/>
    <property type="match status" value="1"/>
</dbReference>
<dbReference type="Gene3D" id="1.10.1370.10">
    <property type="entry name" value="Neurolysin, domain 3"/>
    <property type="match status" value="1"/>
</dbReference>
<evidence type="ECO:0000256" key="10">
    <source>
        <dbReference type="RuleBase" id="RU003435"/>
    </source>
</evidence>
<evidence type="ECO:0000256" key="5">
    <source>
        <dbReference type="ARBA" id="ARBA00022801"/>
    </source>
</evidence>
<comment type="cofactor">
    <cofactor evidence="10">
        <name>Zn(2+)</name>
        <dbReference type="ChEBI" id="CHEBI:29105"/>
    </cofactor>
    <text evidence="10">Binds 1 zinc ion.</text>
</comment>
<sequence length="683" mass="75723">MRRSSVVTAVRWLKKSLPTGPSPNAADKSRGLFGNDLLTTPNGFIELSKQVEKASYDLVEDIVSKKSDGKGRPTVALVDDLSNVICSAADLAECARNIHSDLNFATAANDSMREFTNLVETLNTNTELFSVLKKSLEVEGKKLDDIDRRTLALLISDFEQSGVHLPDAERRQFVNLSNEIFEAAYDFASGTDVLSSVSPEEQKKYDISTNAIDTPFPFSPDAGTREFYFRRFYKPSDIQEKRIQQLVGARHELAQLTGHESFAHRSQLYSVLGTYESTKKFLLGITETFNDALEAELQLVRSTLAQRGQLNSDGKIHEWDVSFGTAMFRQQIFGFTGTLSKYFHLESLLFGFETIVERIYGIRFETSVPIAGEIWDGKVLKLDVFKEDAYLGAIYLDLEARPTKQTGDCHYTIRCAKQLADGSFQTPIVVLSLAVADPGASLENLTFAPSQAETFFHEMGHAMHSMLGRTRYQHTAGTRCPTDFAEVPSNLMECFFNDIRVLKLICRDAHGRSIEESEAEALIASRSIFSGLETLQQAHYSLFDLEVHGPEFAPAVAAGKITTTQLYHDLGVAAMPGILRTDDIAWPHRFSHLGPYGAKYYSYLVAKSAASMIWESLFIQNPYNRESGEIWAAVQAHGGEYPSADLLAKALGKTPTAADLSAALRSTYTTSMKLMEAAAENAQ</sequence>